<evidence type="ECO:0000256" key="1">
    <source>
        <dbReference type="SAM" id="MobiDB-lite"/>
    </source>
</evidence>
<dbReference type="WBParaSite" id="L893_g16230.t1">
    <property type="protein sequence ID" value="L893_g16230.t1"/>
    <property type="gene ID" value="L893_g16230"/>
</dbReference>
<organism evidence="2 3">
    <name type="scientific">Steinernema glaseri</name>
    <dbReference type="NCBI Taxonomy" id="37863"/>
    <lineage>
        <taxon>Eukaryota</taxon>
        <taxon>Metazoa</taxon>
        <taxon>Ecdysozoa</taxon>
        <taxon>Nematoda</taxon>
        <taxon>Chromadorea</taxon>
        <taxon>Rhabditida</taxon>
        <taxon>Tylenchina</taxon>
        <taxon>Panagrolaimomorpha</taxon>
        <taxon>Strongyloidoidea</taxon>
        <taxon>Steinernematidae</taxon>
        <taxon>Steinernema</taxon>
    </lineage>
</organism>
<proteinExistence type="predicted"/>
<reference evidence="3" key="1">
    <citation type="submission" date="2016-11" db="UniProtKB">
        <authorList>
            <consortium name="WormBaseParasite"/>
        </authorList>
    </citation>
    <scope>IDENTIFICATION</scope>
</reference>
<accession>A0A1I7YGP1</accession>
<evidence type="ECO:0000313" key="2">
    <source>
        <dbReference type="Proteomes" id="UP000095287"/>
    </source>
</evidence>
<evidence type="ECO:0000313" key="3">
    <source>
        <dbReference type="WBParaSite" id="L893_g16230.t1"/>
    </source>
</evidence>
<dbReference type="AlphaFoldDB" id="A0A1I7YGP1"/>
<name>A0A1I7YGP1_9BILA</name>
<dbReference type="Proteomes" id="UP000095287">
    <property type="component" value="Unplaced"/>
</dbReference>
<sequence>MTQEPLELPDQLLRLLERRSWANERRRAGVEKCIRIDRKRQKTDDSRGARACLMCLVQRGDVGVATERKLGCVAKVHAGGRRVDFAKNISRMPLESIANRARTTRTVGARTAQNRVPEAYRRVEGRKSATNGALRRISISEVHADGEEDTEDDAEEEGKRETLPEVYRAQGFTSRKNGLAPMVGFIP</sequence>
<feature type="region of interest" description="Disordered" evidence="1">
    <location>
        <begin position="138"/>
        <end position="166"/>
    </location>
</feature>
<keyword evidence="2" id="KW-1185">Reference proteome</keyword>
<feature type="compositionally biased region" description="Acidic residues" evidence="1">
    <location>
        <begin position="146"/>
        <end position="156"/>
    </location>
</feature>
<protein>
    <submittedName>
        <fullName evidence="3">Uncharacterized protein</fullName>
    </submittedName>
</protein>